<dbReference type="AlphaFoldDB" id="A0A3M7QB72"/>
<proteinExistence type="predicted"/>
<evidence type="ECO:0000256" key="1">
    <source>
        <dbReference type="SAM" id="Phobius"/>
    </source>
</evidence>
<gene>
    <name evidence="2" type="ORF">BpHYR1_021392</name>
</gene>
<keyword evidence="1" id="KW-1133">Transmembrane helix</keyword>
<organism evidence="2 3">
    <name type="scientific">Brachionus plicatilis</name>
    <name type="common">Marine rotifer</name>
    <name type="synonym">Brachionus muelleri</name>
    <dbReference type="NCBI Taxonomy" id="10195"/>
    <lineage>
        <taxon>Eukaryota</taxon>
        <taxon>Metazoa</taxon>
        <taxon>Spiralia</taxon>
        <taxon>Gnathifera</taxon>
        <taxon>Rotifera</taxon>
        <taxon>Eurotatoria</taxon>
        <taxon>Monogononta</taxon>
        <taxon>Pseudotrocha</taxon>
        <taxon>Ploima</taxon>
        <taxon>Brachionidae</taxon>
        <taxon>Brachionus</taxon>
    </lineage>
</organism>
<feature type="transmembrane region" description="Helical" evidence="1">
    <location>
        <begin position="40"/>
        <end position="61"/>
    </location>
</feature>
<comment type="caution">
    <text evidence="2">The sequence shown here is derived from an EMBL/GenBank/DDBJ whole genome shotgun (WGS) entry which is preliminary data.</text>
</comment>
<accession>A0A3M7QB72</accession>
<name>A0A3M7QB72_BRAPC</name>
<evidence type="ECO:0000313" key="2">
    <source>
        <dbReference type="EMBL" id="RNA08666.1"/>
    </source>
</evidence>
<keyword evidence="1" id="KW-0812">Transmembrane</keyword>
<sequence>MTPFTHFMWTLGLLNIFYVDVAMANYTYICVVRIGYVHIFYLDGVTLYFLKSCLSYQFNLITNKRLMNETNVFPNCPKPILLDRLCIFILVVVNVWLDLSVGEDDTLSLLKYCDGFVLKNDSVLKLEESGNSVSENDSVLVLEDCDASMLGDSDVSMLEDDSVLVLEESGNSVSKNDVSVSLFGFSKFSKA</sequence>
<evidence type="ECO:0000313" key="3">
    <source>
        <dbReference type="Proteomes" id="UP000276133"/>
    </source>
</evidence>
<feature type="transmembrane region" description="Helical" evidence="1">
    <location>
        <begin position="6"/>
        <end position="28"/>
    </location>
</feature>
<dbReference type="Proteomes" id="UP000276133">
    <property type="component" value="Unassembled WGS sequence"/>
</dbReference>
<keyword evidence="1" id="KW-0472">Membrane</keyword>
<dbReference type="EMBL" id="REGN01006666">
    <property type="protein sequence ID" value="RNA08666.1"/>
    <property type="molecule type" value="Genomic_DNA"/>
</dbReference>
<keyword evidence="3" id="KW-1185">Reference proteome</keyword>
<reference evidence="2 3" key="1">
    <citation type="journal article" date="2018" name="Sci. Rep.">
        <title>Genomic signatures of local adaptation to the degree of environmental predictability in rotifers.</title>
        <authorList>
            <person name="Franch-Gras L."/>
            <person name="Hahn C."/>
            <person name="Garcia-Roger E.M."/>
            <person name="Carmona M.J."/>
            <person name="Serra M."/>
            <person name="Gomez A."/>
        </authorList>
    </citation>
    <scope>NUCLEOTIDE SEQUENCE [LARGE SCALE GENOMIC DNA]</scope>
    <source>
        <strain evidence="2">HYR1</strain>
    </source>
</reference>
<protein>
    <submittedName>
        <fullName evidence="2">Uncharacterized protein</fullName>
    </submittedName>
</protein>